<dbReference type="OMA" id="SFEDYWE"/>
<evidence type="ECO:0000259" key="3">
    <source>
        <dbReference type="PROSITE" id="PS50250"/>
    </source>
</evidence>
<comment type="caution">
    <text evidence="4">The sequence shown here is derived from an EMBL/GenBank/DDBJ whole genome shotgun (WGS) entry which is preliminary data.</text>
</comment>
<dbReference type="GO" id="GO:0008541">
    <property type="term" value="C:proteasome regulatory particle, lid subcomplex"/>
    <property type="evidence" value="ECO:0007669"/>
    <property type="project" value="EnsemblFungi"/>
</dbReference>
<accession>A0A1U7LGR4</accession>
<dbReference type="STRING" id="1198029.A0A1U7LGR4"/>
<name>A0A1U7LGR4_NEOID</name>
<dbReference type="GO" id="GO:0043248">
    <property type="term" value="P:proteasome assembly"/>
    <property type="evidence" value="ECO:0007669"/>
    <property type="project" value="EnsemblFungi"/>
</dbReference>
<dbReference type="PROSITE" id="PS50250">
    <property type="entry name" value="PCI"/>
    <property type="match status" value="1"/>
</dbReference>
<reference evidence="4 5" key="1">
    <citation type="submission" date="2016-04" db="EMBL/GenBank/DDBJ databases">
        <title>Evolutionary innovation and constraint leading to complex multicellularity in the Ascomycota.</title>
        <authorList>
            <person name="Cisse O."/>
            <person name="Nguyen A."/>
            <person name="Hewitt D.A."/>
            <person name="Jedd G."/>
            <person name="Stajich J.E."/>
        </authorList>
    </citation>
    <scope>NUCLEOTIDE SEQUENCE [LARGE SCALE GENOMIC DNA]</scope>
    <source>
        <strain evidence="4 5">DAH-3</strain>
    </source>
</reference>
<evidence type="ECO:0000256" key="1">
    <source>
        <dbReference type="ARBA" id="ARBA00006207"/>
    </source>
</evidence>
<dbReference type="GO" id="GO:0005634">
    <property type="term" value="C:nucleus"/>
    <property type="evidence" value="ECO:0007669"/>
    <property type="project" value="EnsemblFungi"/>
</dbReference>
<evidence type="ECO:0000313" key="5">
    <source>
        <dbReference type="Proteomes" id="UP000186594"/>
    </source>
</evidence>
<feature type="domain" description="PCI" evidence="3">
    <location>
        <begin position="165"/>
        <end position="332"/>
    </location>
</feature>
<gene>
    <name evidence="4" type="ORF">NEOLI_000453</name>
</gene>
<dbReference type="EMBL" id="LXFE01004217">
    <property type="protein sequence ID" value="OLL21850.1"/>
    <property type="molecule type" value="Genomic_DNA"/>
</dbReference>
<dbReference type="PANTHER" id="PTHR10539">
    <property type="entry name" value="26S PROTEASOME NON-ATPASE REGULATORY SUBUNIT 13"/>
    <property type="match status" value="1"/>
</dbReference>
<dbReference type="GO" id="GO:0043161">
    <property type="term" value="P:proteasome-mediated ubiquitin-dependent protein catabolic process"/>
    <property type="evidence" value="ECO:0007669"/>
    <property type="project" value="EnsemblFungi"/>
</dbReference>
<comment type="similarity">
    <text evidence="1">Belongs to the proteasome subunit S11 family.</text>
</comment>
<proteinExistence type="inferred from homology"/>
<dbReference type="GO" id="GO:0005198">
    <property type="term" value="F:structural molecule activity"/>
    <property type="evidence" value="ECO:0007669"/>
    <property type="project" value="EnsemblFungi"/>
</dbReference>
<evidence type="ECO:0000256" key="2">
    <source>
        <dbReference type="ARBA" id="ARBA00022942"/>
    </source>
</evidence>
<dbReference type="SUPFAM" id="SSF46785">
    <property type="entry name" value="Winged helix' DNA-binding domain"/>
    <property type="match status" value="1"/>
</dbReference>
<sequence>MEDMWERRYGQVLFSSTFADATTFSLWHQLTNILLEFFQHRESAPARMSMYTVFVSSFQDKINQLKLAILGLQAARQCSSSEEALEFLDILAKKVDTRQSQDAHIYVLVEIARVRLMKGELDDVKSSLDSISKTIDSFDTVEPIIHASYYQVTADFYKAKADYAVYYRNSLRYLACINVADLSGEEIYERVHDLSIAALLGDTIYNFGELLLHPILEAISNTPNSWLRDLLFVVNAGNISGFEGLAGNLIKEPILQESLPFLRQKICLTALTEAVFKRPPNNRILSFDTIANETRLLPEEVEHLVMKALSLGLIRGNMDQVSETCEVTWVQSRVLERPQIASMSQKFRDWVSLVDNLEKIVHSAGSGVWATTVAEDMAMTA</sequence>
<dbReference type="GO" id="GO:0005829">
    <property type="term" value="C:cytosol"/>
    <property type="evidence" value="ECO:0007669"/>
    <property type="project" value="EnsemblFungi"/>
</dbReference>
<dbReference type="InterPro" id="IPR035298">
    <property type="entry name" value="PSMD13"/>
</dbReference>
<dbReference type="InterPro" id="IPR036390">
    <property type="entry name" value="WH_DNA-bd_sf"/>
</dbReference>
<dbReference type="Proteomes" id="UP000186594">
    <property type="component" value="Unassembled WGS sequence"/>
</dbReference>
<keyword evidence="5" id="KW-1185">Reference proteome</keyword>
<dbReference type="InterPro" id="IPR000717">
    <property type="entry name" value="PCI_dom"/>
</dbReference>
<dbReference type="GO" id="GO:0034515">
    <property type="term" value="C:proteasome storage granule"/>
    <property type="evidence" value="ECO:0007669"/>
    <property type="project" value="EnsemblFungi"/>
</dbReference>
<dbReference type="Pfam" id="PF01399">
    <property type="entry name" value="PCI"/>
    <property type="match status" value="1"/>
</dbReference>
<protein>
    <submittedName>
        <fullName evidence="4">Putative 26S proteasome regulatory subunit rpn9</fullName>
    </submittedName>
</protein>
<dbReference type="Pfam" id="PF22037">
    <property type="entry name" value="PSD13_N"/>
    <property type="match status" value="1"/>
</dbReference>
<dbReference type="OrthoDB" id="1093at2759"/>
<dbReference type="SMART" id="SM00088">
    <property type="entry name" value="PINT"/>
    <property type="match status" value="1"/>
</dbReference>
<evidence type="ECO:0000313" key="4">
    <source>
        <dbReference type="EMBL" id="OLL21850.1"/>
    </source>
</evidence>
<organism evidence="4 5">
    <name type="scientific">Neolecta irregularis (strain DAH-3)</name>
    <dbReference type="NCBI Taxonomy" id="1198029"/>
    <lineage>
        <taxon>Eukaryota</taxon>
        <taxon>Fungi</taxon>
        <taxon>Dikarya</taxon>
        <taxon>Ascomycota</taxon>
        <taxon>Taphrinomycotina</taxon>
        <taxon>Neolectales</taxon>
        <taxon>Neolectaceae</taxon>
        <taxon>Neolecta</taxon>
    </lineage>
</organism>
<dbReference type="AlphaFoldDB" id="A0A1U7LGR4"/>
<dbReference type="PANTHER" id="PTHR10539:SF0">
    <property type="entry name" value="26S PROTEASOME NON-ATPASE REGULATORY SUBUNIT 13"/>
    <property type="match status" value="1"/>
</dbReference>
<keyword evidence="2 4" id="KW-0647">Proteasome</keyword>
<dbReference type="InterPro" id="IPR054179">
    <property type="entry name" value="PSD13_N"/>
</dbReference>